<dbReference type="GO" id="GO:0046316">
    <property type="term" value="F:gluconokinase activity"/>
    <property type="evidence" value="ECO:0007669"/>
    <property type="project" value="UniProtKB-EC"/>
</dbReference>
<keyword evidence="5 10" id="KW-0547">Nucleotide-binding</keyword>
<comment type="caution">
    <text evidence="11">The sequence shown here is derived from an EMBL/GenBank/DDBJ whole genome shotgun (WGS) entry which is preliminary data.</text>
</comment>
<gene>
    <name evidence="11" type="ORF">C4K68_25625</name>
</gene>
<dbReference type="EC" id="2.7.1.12" evidence="3 10"/>
<dbReference type="InterPro" id="IPR027417">
    <property type="entry name" value="P-loop_NTPase"/>
</dbReference>
<reference evidence="11 12" key="1">
    <citation type="submission" date="2018-02" db="EMBL/GenBank/DDBJ databases">
        <title>novel marine gammaproteobacteria from coastal saline agro ecosystem.</title>
        <authorList>
            <person name="Krishnan R."/>
            <person name="Ramesh Kumar N."/>
        </authorList>
    </citation>
    <scope>NUCLEOTIDE SEQUENCE [LARGE SCALE GENOMIC DNA]</scope>
    <source>
        <strain evidence="11 12">228</strain>
    </source>
</reference>
<evidence type="ECO:0000313" key="11">
    <source>
        <dbReference type="EMBL" id="PPC74324.1"/>
    </source>
</evidence>
<dbReference type="GO" id="GO:0019521">
    <property type="term" value="P:D-gluconate metabolic process"/>
    <property type="evidence" value="ECO:0007669"/>
    <property type="project" value="UniProtKB-KW"/>
</dbReference>
<comment type="similarity">
    <text evidence="2 10">Belongs to the gluconokinase GntK/GntV family.</text>
</comment>
<evidence type="ECO:0000313" key="12">
    <source>
        <dbReference type="Proteomes" id="UP000238196"/>
    </source>
</evidence>
<dbReference type="OrthoDB" id="9795716at2"/>
<evidence type="ECO:0000256" key="2">
    <source>
        <dbReference type="ARBA" id="ARBA00008420"/>
    </source>
</evidence>
<dbReference type="EMBL" id="PRLP01000148">
    <property type="protein sequence ID" value="PPC74324.1"/>
    <property type="molecule type" value="Genomic_DNA"/>
</dbReference>
<evidence type="ECO:0000256" key="3">
    <source>
        <dbReference type="ARBA" id="ARBA00012054"/>
    </source>
</evidence>
<evidence type="ECO:0000256" key="9">
    <source>
        <dbReference type="ARBA" id="ARBA00048090"/>
    </source>
</evidence>
<evidence type="ECO:0000256" key="7">
    <source>
        <dbReference type="ARBA" id="ARBA00022840"/>
    </source>
</evidence>
<dbReference type="FunFam" id="3.40.50.300:FF:000522">
    <property type="entry name" value="Gluconokinase"/>
    <property type="match status" value="1"/>
</dbReference>
<dbReference type="PANTHER" id="PTHR43442">
    <property type="entry name" value="GLUCONOKINASE-RELATED"/>
    <property type="match status" value="1"/>
</dbReference>
<dbReference type="Gene3D" id="3.40.50.300">
    <property type="entry name" value="P-loop containing nucleotide triphosphate hydrolases"/>
    <property type="match status" value="1"/>
</dbReference>
<protein>
    <recommendedName>
        <fullName evidence="3 10">Gluconokinase</fullName>
        <ecNumber evidence="3 10">2.7.1.12</ecNumber>
    </recommendedName>
</protein>
<keyword evidence="4 10" id="KW-0808">Transferase</keyword>
<evidence type="ECO:0000256" key="4">
    <source>
        <dbReference type="ARBA" id="ARBA00022679"/>
    </source>
</evidence>
<name>A0A2S5KHN8_9PROT</name>
<accession>A0A2S5KHN8</accession>
<dbReference type="SUPFAM" id="SSF52540">
    <property type="entry name" value="P-loop containing nucleoside triphosphate hydrolases"/>
    <property type="match status" value="1"/>
</dbReference>
<dbReference type="AlphaFoldDB" id="A0A2S5KHN8"/>
<dbReference type="PANTHER" id="PTHR43442:SF3">
    <property type="entry name" value="GLUCONOKINASE-RELATED"/>
    <property type="match status" value="1"/>
</dbReference>
<organism evidence="11 12">
    <name type="scientific">Proteobacteria bacterium 228</name>
    <dbReference type="NCBI Taxonomy" id="2083153"/>
    <lineage>
        <taxon>Bacteria</taxon>
        <taxon>Pseudomonadati</taxon>
        <taxon>Pseudomonadota</taxon>
    </lineage>
</organism>
<evidence type="ECO:0000256" key="10">
    <source>
        <dbReference type="RuleBase" id="RU363066"/>
    </source>
</evidence>
<sequence length="167" mass="18141">MKHPVIVVMGVSGCGKSLIGQRLADRLGLSFVEGDAYHPQCNVDKMSQGIPLTDEDRHDWLALLADKLAAADRQGTGLVLSCSSLKGIYRDQLRSGCASLQFVYLQGSYDTIKQRMAARQGHFMPTSLLDSQFGTLEEPLEEPGVAVCDVRQSPDDLVSDAMAKLSL</sequence>
<evidence type="ECO:0000256" key="8">
    <source>
        <dbReference type="ARBA" id="ARBA00023064"/>
    </source>
</evidence>
<dbReference type="GO" id="GO:0005524">
    <property type="term" value="F:ATP binding"/>
    <property type="evidence" value="ECO:0007669"/>
    <property type="project" value="UniProtKB-KW"/>
</dbReference>
<comment type="catalytic activity">
    <reaction evidence="9 10">
        <text>D-gluconate + ATP = 6-phospho-D-gluconate + ADP + H(+)</text>
        <dbReference type="Rhea" id="RHEA:19433"/>
        <dbReference type="ChEBI" id="CHEBI:15378"/>
        <dbReference type="ChEBI" id="CHEBI:18391"/>
        <dbReference type="ChEBI" id="CHEBI:30616"/>
        <dbReference type="ChEBI" id="CHEBI:58759"/>
        <dbReference type="ChEBI" id="CHEBI:456216"/>
        <dbReference type="EC" id="2.7.1.12"/>
    </reaction>
</comment>
<evidence type="ECO:0000256" key="6">
    <source>
        <dbReference type="ARBA" id="ARBA00022777"/>
    </source>
</evidence>
<comment type="pathway">
    <text evidence="1">Carbohydrate acid metabolism.</text>
</comment>
<dbReference type="CDD" id="cd02021">
    <property type="entry name" value="GntK"/>
    <property type="match status" value="1"/>
</dbReference>
<dbReference type="Pfam" id="PF13671">
    <property type="entry name" value="AAA_33"/>
    <property type="match status" value="1"/>
</dbReference>
<dbReference type="Proteomes" id="UP000238196">
    <property type="component" value="Unassembled WGS sequence"/>
</dbReference>
<keyword evidence="6 10" id="KW-0418">Kinase</keyword>
<evidence type="ECO:0000256" key="1">
    <source>
        <dbReference type="ARBA" id="ARBA00004761"/>
    </source>
</evidence>
<evidence type="ECO:0000256" key="5">
    <source>
        <dbReference type="ARBA" id="ARBA00022741"/>
    </source>
</evidence>
<dbReference type="InterPro" id="IPR006001">
    <property type="entry name" value="Therm_gnt_kin"/>
</dbReference>
<keyword evidence="7 10" id="KW-0067">ATP-binding</keyword>
<proteinExistence type="inferred from homology"/>
<keyword evidence="8" id="KW-0311">Gluconate utilization</keyword>
<dbReference type="GO" id="GO:0005737">
    <property type="term" value="C:cytoplasm"/>
    <property type="evidence" value="ECO:0007669"/>
    <property type="project" value="TreeGrafter"/>
</dbReference>
<dbReference type="NCBIfam" id="TIGR01313">
    <property type="entry name" value="therm_gnt_kin"/>
    <property type="match status" value="1"/>
</dbReference>